<dbReference type="EMBL" id="JAODIM010000043">
    <property type="protein sequence ID" value="MCU5779320.1"/>
    <property type="molecule type" value="Genomic_DNA"/>
</dbReference>
<protein>
    <submittedName>
        <fullName evidence="1">Uncharacterized protein</fullName>
    </submittedName>
</protein>
<accession>A0A9J6PUX0</accession>
<dbReference type="Pfam" id="PF20314">
    <property type="entry name" value="DUF6610"/>
    <property type="match status" value="1"/>
</dbReference>
<organism evidence="1 2">
    <name type="scientific">Winslowiella arboricola</name>
    <dbReference type="NCBI Taxonomy" id="2978220"/>
    <lineage>
        <taxon>Bacteria</taxon>
        <taxon>Pseudomonadati</taxon>
        <taxon>Pseudomonadota</taxon>
        <taxon>Gammaproteobacteria</taxon>
        <taxon>Enterobacterales</taxon>
        <taxon>Erwiniaceae</taxon>
        <taxon>Winslowiella</taxon>
    </lineage>
</organism>
<evidence type="ECO:0000313" key="1">
    <source>
        <dbReference type="EMBL" id="MCU5779320.1"/>
    </source>
</evidence>
<sequence length="224" mass="25856">MLKFVAHSQKVINISESYGWLPGAKYTNLRDLKGIDFEAKGFMDVDWKKYNFSRHLAAVQEKKPFITMARDVESIDELDAILNEAEALSKYSIHVAIIPKDTRLNNRLHELIPKQFILAYSVPTRYGGTEVSIESFDRKVHLLGGRPDVQRKLADKLDVMSFDCNRFTLDAKYGYYFNGERFVKDSNGTYEKCLEKSLFNINRIWDGYLNPINLPSMLSQEVLV</sequence>
<comment type="caution">
    <text evidence="1">The sequence shown here is derived from an EMBL/GenBank/DDBJ whole genome shotgun (WGS) entry which is preliminary data.</text>
</comment>
<evidence type="ECO:0000313" key="2">
    <source>
        <dbReference type="Proteomes" id="UP001064262"/>
    </source>
</evidence>
<dbReference type="RefSeq" id="WP_267145050.1">
    <property type="nucleotide sequence ID" value="NZ_JAODIL010000082.1"/>
</dbReference>
<reference evidence="1" key="1">
    <citation type="submission" date="2022-09" db="EMBL/GenBank/DDBJ databases">
        <title>Winslowiella arboricola sp. nov., isolated from bleeding cankers on broadleaf hosts.</title>
        <authorList>
            <person name="Brady C."/>
            <person name="Kaur S."/>
            <person name="Crampton B."/>
            <person name="Maddock D."/>
            <person name="Arnold D."/>
            <person name="Denman S."/>
        </authorList>
    </citation>
    <scope>NUCLEOTIDE SEQUENCE</scope>
    <source>
        <strain evidence="1">BAC 15a-03b</strain>
    </source>
</reference>
<name>A0A9J6PUX0_9GAMM</name>
<gene>
    <name evidence="1" type="ORF">N5923_17690</name>
</gene>
<dbReference type="AlphaFoldDB" id="A0A9J6PUX0"/>
<dbReference type="InterPro" id="IPR046718">
    <property type="entry name" value="DUF6610"/>
</dbReference>
<dbReference type="Proteomes" id="UP001064262">
    <property type="component" value="Unassembled WGS sequence"/>
</dbReference>
<keyword evidence="2" id="KW-1185">Reference proteome</keyword>
<proteinExistence type="predicted"/>